<dbReference type="AlphaFoldDB" id="F4XZV1"/>
<reference evidence="2" key="1">
    <citation type="journal article" date="2011" name="Proc. Natl. Acad. Sci. U.S.A.">
        <title>Genomic insights into the physiology and ecology of the marine filamentous cyanobacterium Lyngbya majuscula.</title>
        <authorList>
            <person name="Jones A.C."/>
            <person name="Monroe E.A."/>
            <person name="Podell S."/>
            <person name="Hess W.R."/>
            <person name="Klages S."/>
            <person name="Esquenazi E."/>
            <person name="Niessen S."/>
            <person name="Hoover H."/>
            <person name="Rothmann M."/>
            <person name="Lasken R.S."/>
            <person name="Yates J.R.III."/>
            <person name="Reinhardt R."/>
            <person name="Kube M."/>
            <person name="Burkart M.D."/>
            <person name="Allen E.E."/>
            <person name="Dorrestein P.C."/>
            <person name="Gerwick W.H."/>
            <person name="Gerwick L."/>
        </authorList>
    </citation>
    <scope>NUCLEOTIDE SEQUENCE [LARGE SCALE GENOMIC DNA]</scope>
    <source>
        <strain evidence="2">3L</strain>
    </source>
</reference>
<protein>
    <submittedName>
        <fullName evidence="1">Uncharacterized protein</fullName>
    </submittedName>
</protein>
<dbReference type="EMBL" id="GL890965">
    <property type="protein sequence ID" value="EGJ29869.1"/>
    <property type="molecule type" value="Genomic_DNA"/>
</dbReference>
<keyword evidence="2" id="KW-1185">Reference proteome</keyword>
<organism evidence="1 2">
    <name type="scientific">Moorena producens 3L</name>
    <dbReference type="NCBI Taxonomy" id="489825"/>
    <lineage>
        <taxon>Bacteria</taxon>
        <taxon>Bacillati</taxon>
        <taxon>Cyanobacteriota</taxon>
        <taxon>Cyanophyceae</taxon>
        <taxon>Coleofasciculales</taxon>
        <taxon>Coleofasciculaceae</taxon>
        <taxon>Moorena</taxon>
    </lineage>
</organism>
<evidence type="ECO:0000313" key="1">
    <source>
        <dbReference type="EMBL" id="EGJ29869.1"/>
    </source>
</evidence>
<evidence type="ECO:0000313" key="2">
    <source>
        <dbReference type="Proteomes" id="UP000003959"/>
    </source>
</evidence>
<name>F4XZV1_9CYAN</name>
<dbReference type="HOGENOM" id="CLU_2143042_0_0_3"/>
<proteinExistence type="predicted"/>
<sequence length="112" mass="12306">MSAFLSWELSTITDKFISQLGSIPVPLHLNASDFGGWGILSLAVGHATRTNFPIRSNCTSADSFNNLLQKFLKYAIICRFLCYNETVDIQIHGKSQPDVLARAKAGSGYPLK</sequence>
<gene>
    <name evidence="1" type="ORF">LYNGBM3L_59000</name>
</gene>
<dbReference type="Proteomes" id="UP000003959">
    <property type="component" value="Unassembled WGS sequence"/>
</dbReference>
<accession>F4XZV1</accession>